<name>A0A1I5V9E1_9PSEU</name>
<feature type="domain" description="MEDS" evidence="1">
    <location>
        <begin position="2"/>
        <end position="157"/>
    </location>
</feature>
<dbReference type="STRING" id="587909.SAMN05421810_104280"/>
<proteinExistence type="predicted"/>
<dbReference type="EMBL" id="FOWW01000004">
    <property type="protein sequence ID" value="SFQ04109.1"/>
    <property type="molecule type" value="Genomic_DNA"/>
</dbReference>
<dbReference type="InterPro" id="IPR025847">
    <property type="entry name" value="MEDS_domain"/>
</dbReference>
<evidence type="ECO:0000313" key="3">
    <source>
        <dbReference type="Proteomes" id="UP000198727"/>
    </source>
</evidence>
<sequence>MCWAYDDPDDYRRRMLDFLADGISQGQRVSLIADAPADELIGALRGLDDVDEALTRGALQVQSLRDRYRTHALLDPADQLRAYAEATRAALAAGYTGLRVAAEATSLVRRPEQLDSFARYEHLVDRFMTGQPFSALCAYNRVELGGDTVAQIACLHPGTSAGATPFRLYAADDGTITLSGELDLTARDLLALALDRVELRPVDGELVVDARELTFADHRSLLLLAHAARRRRATAVLRTDLTGPARLIDVLDMPNVRTEPVR</sequence>
<dbReference type="AlphaFoldDB" id="A0A1I5V9E1"/>
<evidence type="ECO:0000259" key="1">
    <source>
        <dbReference type="Pfam" id="PF14417"/>
    </source>
</evidence>
<accession>A0A1I5V9E1</accession>
<keyword evidence="3" id="KW-1185">Reference proteome</keyword>
<organism evidence="2 3">
    <name type="scientific">Amycolatopsis arida</name>
    <dbReference type="NCBI Taxonomy" id="587909"/>
    <lineage>
        <taxon>Bacteria</taxon>
        <taxon>Bacillati</taxon>
        <taxon>Actinomycetota</taxon>
        <taxon>Actinomycetes</taxon>
        <taxon>Pseudonocardiales</taxon>
        <taxon>Pseudonocardiaceae</taxon>
        <taxon>Amycolatopsis</taxon>
    </lineage>
</organism>
<gene>
    <name evidence="2" type="ORF">SAMN05421810_104280</name>
</gene>
<reference evidence="3" key="1">
    <citation type="submission" date="2016-10" db="EMBL/GenBank/DDBJ databases">
        <authorList>
            <person name="Varghese N."/>
            <person name="Submissions S."/>
        </authorList>
    </citation>
    <scope>NUCLEOTIDE SEQUENCE [LARGE SCALE GENOMIC DNA]</scope>
    <source>
        <strain evidence="3">CGMCC 4.5579</strain>
    </source>
</reference>
<dbReference type="Proteomes" id="UP000198727">
    <property type="component" value="Unassembled WGS sequence"/>
</dbReference>
<dbReference type="Pfam" id="PF14417">
    <property type="entry name" value="MEDS"/>
    <property type="match status" value="1"/>
</dbReference>
<evidence type="ECO:0000313" key="2">
    <source>
        <dbReference type="EMBL" id="SFQ04109.1"/>
    </source>
</evidence>
<protein>
    <submittedName>
        <fullName evidence="2">MEDS: MEthanogen/methylotroph, DcmR Sensory domain</fullName>
    </submittedName>
</protein>